<keyword evidence="2" id="KW-1185">Reference proteome</keyword>
<protein>
    <submittedName>
        <fullName evidence="1">Uncharacterized protein</fullName>
    </submittedName>
</protein>
<organism evidence="1 2">
    <name type="scientific">Smallanthus sonchifolius</name>
    <dbReference type="NCBI Taxonomy" id="185202"/>
    <lineage>
        <taxon>Eukaryota</taxon>
        <taxon>Viridiplantae</taxon>
        <taxon>Streptophyta</taxon>
        <taxon>Embryophyta</taxon>
        <taxon>Tracheophyta</taxon>
        <taxon>Spermatophyta</taxon>
        <taxon>Magnoliopsida</taxon>
        <taxon>eudicotyledons</taxon>
        <taxon>Gunneridae</taxon>
        <taxon>Pentapetalae</taxon>
        <taxon>asterids</taxon>
        <taxon>campanulids</taxon>
        <taxon>Asterales</taxon>
        <taxon>Asteraceae</taxon>
        <taxon>Asteroideae</taxon>
        <taxon>Heliantheae alliance</taxon>
        <taxon>Millerieae</taxon>
        <taxon>Smallanthus</taxon>
    </lineage>
</organism>
<proteinExistence type="predicted"/>
<reference evidence="2" key="1">
    <citation type="journal article" date="2022" name="Mol. Ecol. Resour.">
        <title>The genomes of chicory, endive, great burdock and yacon provide insights into Asteraceae palaeo-polyploidization history and plant inulin production.</title>
        <authorList>
            <person name="Fan W."/>
            <person name="Wang S."/>
            <person name="Wang H."/>
            <person name="Wang A."/>
            <person name="Jiang F."/>
            <person name="Liu H."/>
            <person name="Zhao H."/>
            <person name="Xu D."/>
            <person name="Zhang Y."/>
        </authorList>
    </citation>
    <scope>NUCLEOTIDE SEQUENCE [LARGE SCALE GENOMIC DNA]</scope>
    <source>
        <strain evidence="2">cv. Yunnan</strain>
    </source>
</reference>
<evidence type="ECO:0000313" key="1">
    <source>
        <dbReference type="EMBL" id="KAI3774575.1"/>
    </source>
</evidence>
<dbReference type="Proteomes" id="UP001056120">
    <property type="component" value="Linkage Group LG16"/>
</dbReference>
<reference evidence="1 2" key="2">
    <citation type="journal article" date="2022" name="Mol. Ecol. Resour.">
        <title>The genomes of chicory, endive, great burdock and yacon provide insights into Asteraceae paleo-polyploidization history and plant inulin production.</title>
        <authorList>
            <person name="Fan W."/>
            <person name="Wang S."/>
            <person name="Wang H."/>
            <person name="Wang A."/>
            <person name="Jiang F."/>
            <person name="Liu H."/>
            <person name="Zhao H."/>
            <person name="Xu D."/>
            <person name="Zhang Y."/>
        </authorList>
    </citation>
    <scope>NUCLEOTIDE SEQUENCE [LARGE SCALE GENOMIC DNA]</scope>
    <source>
        <strain evidence="2">cv. Yunnan</strain>
        <tissue evidence="1">Leaves</tissue>
    </source>
</reference>
<evidence type="ECO:0000313" key="2">
    <source>
        <dbReference type="Proteomes" id="UP001056120"/>
    </source>
</evidence>
<dbReference type="EMBL" id="CM042033">
    <property type="protein sequence ID" value="KAI3774575.1"/>
    <property type="molecule type" value="Genomic_DNA"/>
</dbReference>
<sequence>MLFTIQRPLLRMHSVGTSFVMMEKRWIEPDGCDDDDDDVDLLMLCIVSRLFEPIRECCLQRWWTSIADAGLGPMLVLLANRVINPHLFLVAHVSRVVAQVLVTSCDVKKVKGFIGLLMFTTSATVDNVMKHPKLDGALNCNSPEDGS</sequence>
<gene>
    <name evidence="1" type="ORF">L1987_49134</name>
</gene>
<name>A0ACB9FUV2_9ASTR</name>
<comment type="caution">
    <text evidence="1">The sequence shown here is derived from an EMBL/GenBank/DDBJ whole genome shotgun (WGS) entry which is preliminary data.</text>
</comment>
<accession>A0ACB9FUV2</accession>